<evidence type="ECO:0000259" key="2">
    <source>
        <dbReference type="PROSITE" id="PS50172"/>
    </source>
</evidence>
<organism evidence="4 5">
    <name type="scientific">Naganishia liquefaciens</name>
    <dbReference type="NCBI Taxonomy" id="104408"/>
    <lineage>
        <taxon>Eukaryota</taxon>
        <taxon>Fungi</taxon>
        <taxon>Dikarya</taxon>
        <taxon>Basidiomycota</taxon>
        <taxon>Agaricomycotina</taxon>
        <taxon>Tremellomycetes</taxon>
        <taxon>Filobasidiales</taxon>
        <taxon>Filobasidiaceae</taxon>
        <taxon>Naganishia</taxon>
    </lineage>
</organism>
<dbReference type="OrthoDB" id="245697at2759"/>
<dbReference type="PANTHER" id="PTHR47351">
    <property type="entry name" value="CHITIN BIOSYNTHESIS PROTEIN CHS5"/>
    <property type="match status" value="1"/>
</dbReference>
<feature type="compositionally biased region" description="Basic and acidic residues" evidence="1">
    <location>
        <begin position="580"/>
        <end position="592"/>
    </location>
</feature>
<feature type="domain" description="Fibronectin type-III" evidence="3">
    <location>
        <begin position="76"/>
        <end position="168"/>
    </location>
</feature>
<dbReference type="SUPFAM" id="SSF52113">
    <property type="entry name" value="BRCT domain"/>
    <property type="match status" value="1"/>
</dbReference>
<feature type="compositionally biased region" description="Low complexity" evidence="1">
    <location>
        <begin position="348"/>
        <end position="362"/>
    </location>
</feature>
<gene>
    <name evidence="4" type="ORF">NliqN6_4842</name>
</gene>
<dbReference type="SMART" id="SM00292">
    <property type="entry name" value="BRCT"/>
    <property type="match status" value="1"/>
</dbReference>
<feature type="domain" description="BRCT" evidence="2">
    <location>
        <begin position="164"/>
        <end position="261"/>
    </location>
</feature>
<accession>A0A8H3TX50</accession>
<evidence type="ECO:0008006" key="6">
    <source>
        <dbReference type="Google" id="ProtNLM"/>
    </source>
</evidence>
<dbReference type="InterPro" id="IPR031673">
    <property type="entry name" value="Chs5_N"/>
</dbReference>
<dbReference type="Pfam" id="PF00533">
    <property type="entry name" value="BRCT"/>
    <property type="match status" value="1"/>
</dbReference>
<feature type="region of interest" description="Disordered" evidence="1">
    <location>
        <begin position="541"/>
        <end position="691"/>
    </location>
</feature>
<feature type="compositionally biased region" description="Basic residues" evidence="1">
    <location>
        <begin position="680"/>
        <end position="691"/>
    </location>
</feature>
<evidence type="ECO:0000313" key="4">
    <source>
        <dbReference type="EMBL" id="GHJ88440.1"/>
    </source>
</evidence>
<feature type="compositionally biased region" description="Acidic residues" evidence="1">
    <location>
        <begin position="638"/>
        <end position="655"/>
    </location>
</feature>
<name>A0A8H3TX50_9TREE</name>
<keyword evidence="5" id="KW-1185">Reference proteome</keyword>
<comment type="caution">
    <text evidence="4">The sequence shown here is derived from an EMBL/GenBank/DDBJ whole genome shotgun (WGS) entry which is preliminary data.</text>
</comment>
<dbReference type="InterPro" id="IPR001357">
    <property type="entry name" value="BRCT_dom"/>
</dbReference>
<dbReference type="InterPro" id="IPR036420">
    <property type="entry name" value="BRCT_dom_sf"/>
</dbReference>
<dbReference type="GO" id="GO:0006893">
    <property type="term" value="P:Golgi to plasma membrane transport"/>
    <property type="evidence" value="ECO:0007669"/>
    <property type="project" value="TreeGrafter"/>
</dbReference>
<feature type="compositionally biased region" description="Basic and acidic residues" evidence="1">
    <location>
        <begin position="425"/>
        <end position="450"/>
    </location>
</feature>
<feature type="compositionally biased region" description="Polar residues" evidence="1">
    <location>
        <begin position="453"/>
        <end position="473"/>
    </location>
</feature>
<feature type="compositionally biased region" description="Polar residues" evidence="1">
    <location>
        <begin position="328"/>
        <end position="347"/>
    </location>
</feature>
<dbReference type="SUPFAM" id="SSF49265">
    <property type="entry name" value="Fibronectin type III"/>
    <property type="match status" value="1"/>
</dbReference>
<dbReference type="GO" id="GO:0005802">
    <property type="term" value="C:trans-Golgi network"/>
    <property type="evidence" value="ECO:0007669"/>
    <property type="project" value="TreeGrafter"/>
</dbReference>
<dbReference type="InterPro" id="IPR003961">
    <property type="entry name" value="FN3_dom"/>
</dbReference>
<feature type="compositionally biased region" description="Polar residues" evidence="1">
    <location>
        <begin position="299"/>
        <end position="321"/>
    </location>
</feature>
<dbReference type="GO" id="GO:0034044">
    <property type="term" value="C:exomer complex"/>
    <property type="evidence" value="ECO:0007669"/>
    <property type="project" value="TreeGrafter"/>
</dbReference>
<dbReference type="Pfam" id="PF16892">
    <property type="entry name" value="CHS5_N"/>
    <property type="match status" value="1"/>
</dbReference>
<feature type="compositionally biased region" description="Basic and acidic residues" evidence="1">
    <location>
        <begin position="368"/>
        <end position="385"/>
    </location>
</feature>
<sequence length="691" mass="73664">MEKFTFTVGKLDAGMAILIGERAHLIEFPSILLPPGVSSGSIVNISVNRNQAAEKAHLSEFWALQDQILNEYGIDTPKAPELKLRHVTQTSATLEWPNLELAKADLRALEIYKNGQRLALIPNPKSNTSTKLSSLQSNEEYSFQLVLKTTAGVYPSNIIKVRTHTMNDTSGISVCFGSVQDDKLVAHAKAALKQMNAKWSDTLEIDTTHFVCQSAGPAENNYSPSAEYQKAIQSSLPIVQPQWVLACLKEKKLVPVSTFQLGAATPAQYQPQGEAPEEFRKRSRTPVHQAAATEVPQLQPAQTHPGNHDGQNGQNARNSQDALHDGPSSGSDEPATDNNATPASSGLSQAPEAAAQQSEPAAGVVSEVRARSPKPEADGKLDRGFKFPSSSPPPDEQAAVSGDIAVDNDPIGGIAIGQASSSAPETDHQKTSRQDEVKDTAVVERPEAHESALPSTSNELAQSASLETTQAQNELPRPEPKKTDPDVDVAARQWLSGQKHVDDTGESASQHSTRILDEVLDHKAAKAADLESEFKLDKIAEARTAEGDNQGIDHGEADPAIEKPAAEPPKSVESASAVEVVKDSGEAVKVDEPATPEPIAESGIEVQKDSGSVVPVSQEDSTEASQIAEASKEQQQQGEDEGAEEANDDDDDETPADSAVQTPTESPMIPDAATAVTSGGKKKKNKKKSKK</sequence>
<dbReference type="Gene3D" id="2.60.40.10">
    <property type="entry name" value="Immunoglobulins"/>
    <property type="match status" value="1"/>
</dbReference>
<dbReference type="AlphaFoldDB" id="A0A8H3TX50"/>
<dbReference type="GO" id="GO:0046983">
    <property type="term" value="F:protein dimerization activity"/>
    <property type="evidence" value="ECO:0007669"/>
    <property type="project" value="InterPro"/>
</dbReference>
<feature type="compositionally biased region" description="Basic and acidic residues" evidence="1">
    <location>
        <begin position="476"/>
        <end position="485"/>
    </location>
</feature>
<dbReference type="PANTHER" id="PTHR47351:SF1">
    <property type="entry name" value="CHITIN BIOSYNTHESIS PROTEIN CHS5"/>
    <property type="match status" value="1"/>
</dbReference>
<dbReference type="PROSITE" id="PS50853">
    <property type="entry name" value="FN3"/>
    <property type="match status" value="1"/>
</dbReference>
<dbReference type="CDD" id="cd00063">
    <property type="entry name" value="FN3"/>
    <property type="match status" value="1"/>
</dbReference>
<dbReference type="EMBL" id="BLZA01000030">
    <property type="protein sequence ID" value="GHJ88440.1"/>
    <property type="molecule type" value="Genomic_DNA"/>
</dbReference>
<feature type="compositionally biased region" description="Basic and acidic residues" evidence="1">
    <location>
        <begin position="541"/>
        <end position="565"/>
    </location>
</feature>
<reference evidence="4" key="1">
    <citation type="submission" date="2020-07" db="EMBL/GenBank/DDBJ databases">
        <title>Draft Genome Sequence of a Deep-Sea Yeast, Naganishia (Cryptococcus) liquefaciens strain N6.</title>
        <authorList>
            <person name="Han Y.W."/>
            <person name="Kajitani R."/>
            <person name="Morimoto H."/>
            <person name="Parhat M."/>
            <person name="Tsubouchi H."/>
            <person name="Bakenova O."/>
            <person name="Ogata M."/>
            <person name="Argunhan B."/>
            <person name="Aoki R."/>
            <person name="Kajiwara S."/>
            <person name="Itoh T."/>
            <person name="Iwasaki H."/>
        </authorList>
    </citation>
    <scope>NUCLEOTIDE SEQUENCE</scope>
    <source>
        <strain evidence="4">N6</strain>
    </source>
</reference>
<dbReference type="CDD" id="cd13945">
    <property type="entry name" value="Chs5_N"/>
    <property type="match status" value="1"/>
</dbReference>
<feature type="compositionally biased region" description="Low complexity" evidence="1">
    <location>
        <begin position="568"/>
        <end position="579"/>
    </location>
</feature>
<dbReference type="InterPro" id="IPR013783">
    <property type="entry name" value="Ig-like_fold"/>
</dbReference>
<evidence type="ECO:0000256" key="1">
    <source>
        <dbReference type="SAM" id="MobiDB-lite"/>
    </source>
</evidence>
<dbReference type="GO" id="GO:0000747">
    <property type="term" value="P:conjugation with cellular fusion"/>
    <property type="evidence" value="ECO:0007669"/>
    <property type="project" value="TreeGrafter"/>
</dbReference>
<protein>
    <recommendedName>
        <fullName evidence="6">BRCT domain-containing protein</fullName>
    </recommendedName>
</protein>
<evidence type="ECO:0000259" key="3">
    <source>
        <dbReference type="PROSITE" id="PS50853"/>
    </source>
</evidence>
<dbReference type="Gene3D" id="6.20.120.50">
    <property type="match status" value="1"/>
</dbReference>
<dbReference type="InterPro" id="IPR052827">
    <property type="entry name" value="CHS_Export/Cell_Fusion_Reg"/>
</dbReference>
<dbReference type="InterPro" id="IPR036116">
    <property type="entry name" value="FN3_sf"/>
</dbReference>
<dbReference type="PROSITE" id="PS50172">
    <property type="entry name" value="BRCT"/>
    <property type="match status" value="1"/>
</dbReference>
<proteinExistence type="predicted"/>
<feature type="region of interest" description="Disordered" evidence="1">
    <location>
        <begin position="267"/>
        <end position="514"/>
    </location>
</feature>
<dbReference type="Gene3D" id="3.40.50.10190">
    <property type="entry name" value="BRCT domain"/>
    <property type="match status" value="1"/>
</dbReference>
<dbReference type="Pfam" id="PF16893">
    <property type="entry name" value="fn3_2"/>
    <property type="match status" value="1"/>
</dbReference>
<evidence type="ECO:0000313" key="5">
    <source>
        <dbReference type="Proteomes" id="UP000620104"/>
    </source>
</evidence>
<dbReference type="InterPro" id="IPR031669">
    <property type="entry name" value="Fn3_2"/>
</dbReference>
<dbReference type="Proteomes" id="UP000620104">
    <property type="component" value="Unassembled WGS sequence"/>
</dbReference>